<dbReference type="AlphaFoldDB" id="A0A1Y2BU37"/>
<dbReference type="PROSITE" id="PS50216">
    <property type="entry name" value="DHHC"/>
    <property type="match status" value="1"/>
</dbReference>
<evidence type="ECO:0000256" key="11">
    <source>
        <dbReference type="RuleBase" id="RU079119"/>
    </source>
</evidence>
<feature type="domain" description="Palmitoyltransferase DHHC" evidence="13">
    <location>
        <begin position="183"/>
        <end position="220"/>
    </location>
</feature>
<dbReference type="GO" id="GO:0005783">
    <property type="term" value="C:endoplasmic reticulum"/>
    <property type="evidence" value="ECO:0007669"/>
    <property type="project" value="TreeGrafter"/>
</dbReference>
<protein>
    <recommendedName>
        <fullName evidence="11">Palmitoyltransferase</fullName>
        <ecNumber evidence="11">2.3.1.225</ecNumber>
    </recommendedName>
</protein>
<comment type="subcellular location">
    <subcellularLocation>
        <location evidence="1">Endomembrane system</location>
        <topology evidence="1">Multi-pass membrane protein</topology>
    </subcellularLocation>
</comment>
<dbReference type="EC" id="2.3.1.225" evidence="11"/>
<feature type="transmembrane region" description="Helical" evidence="11">
    <location>
        <begin position="255"/>
        <end position="282"/>
    </location>
</feature>
<evidence type="ECO:0000256" key="7">
    <source>
        <dbReference type="ARBA" id="ARBA00023288"/>
    </source>
</evidence>
<name>A0A1Y2BU37_9FUNG</name>
<feature type="compositionally biased region" description="Low complexity" evidence="12">
    <location>
        <begin position="1"/>
        <end position="22"/>
    </location>
</feature>
<dbReference type="STRING" id="329046.A0A1Y2BU37"/>
<keyword evidence="6" id="KW-0564">Palmitate</keyword>
<feature type="region of interest" description="Disordered" evidence="12">
    <location>
        <begin position="1"/>
        <end position="34"/>
    </location>
</feature>
<dbReference type="Pfam" id="PF01529">
    <property type="entry name" value="DHHC"/>
    <property type="match status" value="1"/>
</dbReference>
<comment type="caution">
    <text evidence="14">The sequence shown here is derived from an EMBL/GenBank/DDBJ whole genome shotgun (WGS) entry which is preliminary data.</text>
</comment>
<evidence type="ECO:0000256" key="4">
    <source>
        <dbReference type="ARBA" id="ARBA00022989"/>
    </source>
</evidence>
<feature type="transmembrane region" description="Helical" evidence="11">
    <location>
        <begin position="76"/>
        <end position="99"/>
    </location>
</feature>
<keyword evidence="7" id="KW-0449">Lipoprotein</keyword>
<keyword evidence="4 11" id="KW-1133">Transmembrane helix</keyword>
<evidence type="ECO:0000259" key="13">
    <source>
        <dbReference type="Pfam" id="PF01529"/>
    </source>
</evidence>
<organism evidence="14 15">
    <name type="scientific">Rhizoclosmatium globosum</name>
    <dbReference type="NCBI Taxonomy" id="329046"/>
    <lineage>
        <taxon>Eukaryota</taxon>
        <taxon>Fungi</taxon>
        <taxon>Fungi incertae sedis</taxon>
        <taxon>Chytridiomycota</taxon>
        <taxon>Chytridiomycota incertae sedis</taxon>
        <taxon>Chytridiomycetes</taxon>
        <taxon>Chytridiales</taxon>
        <taxon>Chytriomycetaceae</taxon>
        <taxon>Rhizoclosmatium</taxon>
    </lineage>
</organism>
<comment type="similarity">
    <text evidence="9">Belongs to the DHHC palmitoyltransferase family. ERF2/ZDHHC9 subfamily.</text>
</comment>
<evidence type="ECO:0000313" key="15">
    <source>
        <dbReference type="Proteomes" id="UP000193642"/>
    </source>
</evidence>
<evidence type="ECO:0000256" key="12">
    <source>
        <dbReference type="SAM" id="MobiDB-lite"/>
    </source>
</evidence>
<keyword evidence="2 11" id="KW-0808">Transferase</keyword>
<keyword evidence="3 11" id="KW-0812">Transmembrane</keyword>
<evidence type="ECO:0000256" key="3">
    <source>
        <dbReference type="ARBA" id="ARBA00022692"/>
    </source>
</evidence>
<evidence type="ECO:0000256" key="8">
    <source>
        <dbReference type="ARBA" id="ARBA00023315"/>
    </source>
</evidence>
<accession>A0A1Y2BU37</accession>
<evidence type="ECO:0000256" key="1">
    <source>
        <dbReference type="ARBA" id="ARBA00004127"/>
    </source>
</evidence>
<keyword evidence="5 11" id="KW-0472">Membrane</keyword>
<feature type="transmembrane region" description="Helical" evidence="11">
    <location>
        <begin position="48"/>
        <end position="69"/>
    </location>
</feature>
<dbReference type="OrthoDB" id="9909019at2759"/>
<dbReference type="PANTHER" id="PTHR22883">
    <property type="entry name" value="ZINC FINGER DHHC DOMAIN CONTAINING PROTEIN"/>
    <property type="match status" value="1"/>
</dbReference>
<keyword evidence="8 11" id="KW-0012">Acyltransferase</keyword>
<reference evidence="14 15" key="1">
    <citation type="submission" date="2016-07" db="EMBL/GenBank/DDBJ databases">
        <title>Pervasive Adenine N6-methylation of Active Genes in Fungi.</title>
        <authorList>
            <consortium name="DOE Joint Genome Institute"/>
            <person name="Mondo S.J."/>
            <person name="Dannebaum R.O."/>
            <person name="Kuo R.C."/>
            <person name="Labutti K."/>
            <person name="Haridas S."/>
            <person name="Kuo A."/>
            <person name="Salamov A."/>
            <person name="Ahrendt S.R."/>
            <person name="Lipzen A."/>
            <person name="Sullivan W."/>
            <person name="Andreopoulos W.B."/>
            <person name="Clum A."/>
            <person name="Lindquist E."/>
            <person name="Daum C."/>
            <person name="Ramamoorthy G.K."/>
            <person name="Gryganskyi A."/>
            <person name="Culley D."/>
            <person name="Magnuson J.K."/>
            <person name="James T.Y."/>
            <person name="O'Malley M.A."/>
            <person name="Stajich J.E."/>
            <person name="Spatafora J.W."/>
            <person name="Visel A."/>
            <person name="Grigoriev I.V."/>
        </authorList>
    </citation>
    <scope>NUCLEOTIDE SEQUENCE [LARGE SCALE GENOMIC DNA]</scope>
    <source>
        <strain evidence="14 15">JEL800</strain>
    </source>
</reference>
<keyword evidence="15" id="KW-1185">Reference proteome</keyword>
<evidence type="ECO:0000256" key="5">
    <source>
        <dbReference type="ARBA" id="ARBA00023136"/>
    </source>
</evidence>
<evidence type="ECO:0000256" key="10">
    <source>
        <dbReference type="ARBA" id="ARBA00048048"/>
    </source>
</evidence>
<evidence type="ECO:0000256" key="2">
    <source>
        <dbReference type="ARBA" id="ARBA00022679"/>
    </source>
</evidence>
<sequence>MAVRSSSSSLTQMTASSTQNLLPSPPPPPLRRINERESPASTLVKLRWLFVFANLLICLLSGLFANYALPALVSRVSVGLVPVFAWLWLASIVHCYLPLNLVPMVVQPIQPDPQPSTRLLQSPAPQPQTLLHDSNVIHNSPTESTNSQLPANYPFINVQPAQPVTRTVYQDSITVHIKDIPVQIKYCYTCQIWRPPRSSHCRMCNRCVENHDHHCPWTGNFDLVLISRDIANANKLFTGGDATLQALELNPVLPILIVMTGMFSLALGGMVCYHIMISAANVTTHEDIRRKYQYDPATGGRRRGGENPFDQGGPWKNLMWVFCRPAESSYDPLERYDTMIRVP</sequence>
<dbReference type="InterPro" id="IPR039859">
    <property type="entry name" value="PFA4/ZDH16/20/ERF2-like"/>
</dbReference>
<evidence type="ECO:0000313" key="14">
    <source>
        <dbReference type="EMBL" id="ORY38253.1"/>
    </source>
</evidence>
<dbReference type="InterPro" id="IPR001594">
    <property type="entry name" value="Palmitoyltrfase_DHHC"/>
</dbReference>
<dbReference type="PANTHER" id="PTHR22883:SF43">
    <property type="entry name" value="PALMITOYLTRANSFERASE APP"/>
    <property type="match status" value="1"/>
</dbReference>
<dbReference type="GO" id="GO:0005794">
    <property type="term" value="C:Golgi apparatus"/>
    <property type="evidence" value="ECO:0007669"/>
    <property type="project" value="TreeGrafter"/>
</dbReference>
<dbReference type="EMBL" id="MCGO01000045">
    <property type="protein sequence ID" value="ORY38253.1"/>
    <property type="molecule type" value="Genomic_DNA"/>
</dbReference>
<proteinExistence type="inferred from homology"/>
<comment type="catalytic activity">
    <reaction evidence="10 11">
        <text>L-cysteinyl-[protein] + hexadecanoyl-CoA = S-hexadecanoyl-L-cysteinyl-[protein] + CoA</text>
        <dbReference type="Rhea" id="RHEA:36683"/>
        <dbReference type="Rhea" id="RHEA-COMP:10131"/>
        <dbReference type="Rhea" id="RHEA-COMP:11032"/>
        <dbReference type="ChEBI" id="CHEBI:29950"/>
        <dbReference type="ChEBI" id="CHEBI:57287"/>
        <dbReference type="ChEBI" id="CHEBI:57379"/>
        <dbReference type="ChEBI" id="CHEBI:74151"/>
        <dbReference type="EC" id="2.3.1.225"/>
    </reaction>
</comment>
<dbReference type="GO" id="GO:0006612">
    <property type="term" value="P:protein targeting to membrane"/>
    <property type="evidence" value="ECO:0007669"/>
    <property type="project" value="TreeGrafter"/>
</dbReference>
<comment type="domain">
    <text evidence="11">The DHHC domain is required for palmitoyltransferase activity.</text>
</comment>
<dbReference type="Proteomes" id="UP000193642">
    <property type="component" value="Unassembled WGS sequence"/>
</dbReference>
<gene>
    <name evidence="14" type="ORF">BCR33DRAFT_720946</name>
</gene>
<evidence type="ECO:0000256" key="6">
    <source>
        <dbReference type="ARBA" id="ARBA00023139"/>
    </source>
</evidence>
<evidence type="ECO:0000256" key="9">
    <source>
        <dbReference type="ARBA" id="ARBA00023463"/>
    </source>
</evidence>
<dbReference type="GO" id="GO:0019706">
    <property type="term" value="F:protein-cysteine S-palmitoyltransferase activity"/>
    <property type="evidence" value="ECO:0007669"/>
    <property type="project" value="UniProtKB-EC"/>
</dbReference>